<evidence type="ECO:0000256" key="5">
    <source>
        <dbReference type="ARBA" id="ARBA00023136"/>
    </source>
</evidence>
<keyword evidence="5 6" id="KW-0472">Membrane</keyword>
<dbReference type="Proteomes" id="UP000030678">
    <property type="component" value="Unassembled WGS sequence"/>
</dbReference>
<comment type="similarity">
    <text evidence="2">Belongs to the major facilitator superfamily. Sugar transporter (TC 2.A.1.1) family.</text>
</comment>
<evidence type="ECO:0000259" key="7">
    <source>
        <dbReference type="PROSITE" id="PS50850"/>
    </source>
</evidence>
<evidence type="ECO:0000256" key="1">
    <source>
        <dbReference type="ARBA" id="ARBA00004141"/>
    </source>
</evidence>
<name>V9DBD1_9EURO</name>
<dbReference type="RefSeq" id="XP_008726086.1">
    <property type="nucleotide sequence ID" value="XM_008727864.1"/>
</dbReference>
<dbReference type="PANTHER" id="PTHR48022">
    <property type="entry name" value="PLASTIDIC GLUCOSE TRANSPORTER 4"/>
    <property type="match status" value="1"/>
</dbReference>
<dbReference type="InterPro" id="IPR005828">
    <property type="entry name" value="MFS_sugar_transport-like"/>
</dbReference>
<dbReference type="PROSITE" id="PS50850">
    <property type="entry name" value="MFS"/>
    <property type="match status" value="1"/>
</dbReference>
<dbReference type="PROSITE" id="PS00217">
    <property type="entry name" value="SUGAR_TRANSPORT_2"/>
    <property type="match status" value="1"/>
</dbReference>
<feature type="transmembrane region" description="Helical" evidence="6">
    <location>
        <begin position="213"/>
        <end position="236"/>
    </location>
</feature>
<dbReference type="VEuPathDB" id="FungiDB:G647_03519"/>
<reference evidence="8 9" key="1">
    <citation type="submission" date="2013-03" db="EMBL/GenBank/DDBJ databases">
        <title>The Genome Sequence of Cladophialophora carrionii CBS 160.54.</title>
        <authorList>
            <consortium name="The Broad Institute Genomics Platform"/>
            <person name="Cuomo C."/>
            <person name="de Hoog S."/>
            <person name="Gorbushina A."/>
            <person name="Walker B."/>
            <person name="Young S.K."/>
            <person name="Zeng Q."/>
            <person name="Gargeya S."/>
            <person name="Fitzgerald M."/>
            <person name="Haas B."/>
            <person name="Abouelleil A."/>
            <person name="Allen A.W."/>
            <person name="Alvarado L."/>
            <person name="Arachchi H.M."/>
            <person name="Berlin A.M."/>
            <person name="Chapman S.B."/>
            <person name="Gainer-Dewar J."/>
            <person name="Goldberg J."/>
            <person name="Griggs A."/>
            <person name="Gujja S."/>
            <person name="Hansen M."/>
            <person name="Howarth C."/>
            <person name="Imamovic A."/>
            <person name="Ireland A."/>
            <person name="Larimer J."/>
            <person name="McCowan C."/>
            <person name="Murphy C."/>
            <person name="Pearson M."/>
            <person name="Poon T.W."/>
            <person name="Priest M."/>
            <person name="Roberts A."/>
            <person name="Saif S."/>
            <person name="Shea T."/>
            <person name="Sisk P."/>
            <person name="Sykes S."/>
            <person name="Wortman J."/>
            <person name="Nusbaum C."/>
            <person name="Birren B."/>
        </authorList>
    </citation>
    <scope>NUCLEOTIDE SEQUENCE [LARGE SCALE GENOMIC DNA]</scope>
    <source>
        <strain evidence="8 9">CBS 160.54</strain>
    </source>
</reference>
<dbReference type="GeneID" id="19982012"/>
<dbReference type="GO" id="GO:0016020">
    <property type="term" value="C:membrane"/>
    <property type="evidence" value="ECO:0007669"/>
    <property type="project" value="UniProtKB-SubCell"/>
</dbReference>
<dbReference type="InterPro" id="IPR005829">
    <property type="entry name" value="Sugar_transporter_CS"/>
</dbReference>
<feature type="domain" description="Major facilitator superfamily (MFS) profile" evidence="7">
    <location>
        <begin position="48"/>
        <end position="520"/>
    </location>
</feature>
<dbReference type="FunFam" id="1.20.1250.20:FF:000078">
    <property type="entry name" value="MFS maltose transporter, putative"/>
    <property type="match status" value="1"/>
</dbReference>
<dbReference type="EMBL" id="KB822704">
    <property type="protein sequence ID" value="ETI24150.1"/>
    <property type="molecule type" value="Genomic_DNA"/>
</dbReference>
<feature type="transmembrane region" description="Helical" evidence="6">
    <location>
        <begin position="401"/>
        <end position="421"/>
    </location>
</feature>
<comment type="subcellular location">
    <subcellularLocation>
        <location evidence="1">Membrane</location>
        <topology evidence="1">Multi-pass membrane protein</topology>
    </subcellularLocation>
</comment>
<feature type="transmembrane region" description="Helical" evidence="6">
    <location>
        <begin position="433"/>
        <end position="452"/>
    </location>
</feature>
<dbReference type="InterPro" id="IPR020846">
    <property type="entry name" value="MFS_dom"/>
</dbReference>
<protein>
    <recommendedName>
        <fullName evidence="7">Major facilitator superfamily (MFS) profile domain-containing protein</fullName>
    </recommendedName>
</protein>
<dbReference type="PANTHER" id="PTHR48022:SF22">
    <property type="entry name" value="MAJOR FACILITATOR SUPERFAMILY (MFS) PROFILE DOMAIN-CONTAINING PROTEIN"/>
    <property type="match status" value="1"/>
</dbReference>
<keyword evidence="3 6" id="KW-0812">Transmembrane</keyword>
<dbReference type="GO" id="GO:0005351">
    <property type="term" value="F:carbohydrate:proton symporter activity"/>
    <property type="evidence" value="ECO:0007669"/>
    <property type="project" value="TreeGrafter"/>
</dbReference>
<feature type="transmembrane region" description="Helical" evidence="6">
    <location>
        <begin position="372"/>
        <end position="395"/>
    </location>
</feature>
<dbReference type="AlphaFoldDB" id="V9DBD1"/>
<proteinExistence type="inferred from homology"/>
<feature type="transmembrane region" description="Helical" evidence="6">
    <location>
        <begin position="343"/>
        <end position="360"/>
    </location>
</feature>
<dbReference type="InterPro" id="IPR036259">
    <property type="entry name" value="MFS_trans_sf"/>
</dbReference>
<dbReference type="Pfam" id="PF00083">
    <property type="entry name" value="Sugar_tr"/>
    <property type="match status" value="1"/>
</dbReference>
<dbReference type="Gene3D" id="1.20.1250.20">
    <property type="entry name" value="MFS general substrate transporter like domains"/>
    <property type="match status" value="2"/>
</dbReference>
<evidence type="ECO:0000256" key="3">
    <source>
        <dbReference type="ARBA" id="ARBA00022692"/>
    </source>
</evidence>
<dbReference type="InterPro" id="IPR050360">
    <property type="entry name" value="MFS_Sugar_Transporters"/>
</dbReference>
<feature type="transmembrane region" description="Helical" evidence="6">
    <location>
        <begin position="47"/>
        <end position="64"/>
    </location>
</feature>
<keyword evidence="4 6" id="KW-1133">Transmembrane helix</keyword>
<evidence type="ECO:0000256" key="4">
    <source>
        <dbReference type="ARBA" id="ARBA00022989"/>
    </source>
</evidence>
<feature type="transmembrane region" description="Helical" evidence="6">
    <location>
        <begin position="150"/>
        <end position="172"/>
    </location>
</feature>
<sequence length="568" mass="61723">MSQSSDSAKEALHDDVCVTEVKSAEVSFAQYTKPPSFFGSLRKHRTALLWCLYILWCVLANNYAKTAGQSVLGIPQFRKDFGNAYNGNYVLSAKWQSAYYGAPQAASVIGALGGAWVADKLGRRASLAFLFGVRLISVTLEYIATTNEVFFAGRFLGGFSTGGTNSICMAYIGEITPLPLRGVLTAAMPIALITGSLASALVVNFTGDQPTRWAYRIAFVSGYGFMGIAVLVLPFMPESPWWLASHGKPDKAMKALQKIGFTDDTEAEIKMAEIKRVLAKTEEETSGATYAECFRRSNLRRTIIAAMPLTIQTFSGVTFVGSYSTYYQQLAGYSAAASFKLFIVQQVLSGAGNVVSWYLVDSVGRRRLTLSGMIILTTLLLITGGLAVSGTPGAIRGTIALLQLFCFVYNATIGATAYTIMTEIPTARLRAKTASLSVGLQSALFFVLGVIHDPSDLSNWTNRLALPCGAGAYEQTMWGFVLPYLFNPDKANLGAKVTFIFGALSVLSIWYLWAYQPESAGLSYERLDELFIGRVKARMFKEKDVRCLDRAGGLDGIHRTCDAALTKC</sequence>
<feature type="transmembrane region" description="Helical" evidence="6">
    <location>
        <begin position="493"/>
        <end position="513"/>
    </location>
</feature>
<dbReference type="SUPFAM" id="SSF103473">
    <property type="entry name" value="MFS general substrate transporter"/>
    <property type="match status" value="1"/>
</dbReference>
<dbReference type="OrthoDB" id="6612291at2759"/>
<evidence type="ECO:0000256" key="2">
    <source>
        <dbReference type="ARBA" id="ARBA00010992"/>
    </source>
</evidence>
<evidence type="ECO:0000313" key="8">
    <source>
        <dbReference type="EMBL" id="ETI24150.1"/>
    </source>
</evidence>
<feature type="transmembrane region" description="Helical" evidence="6">
    <location>
        <begin position="184"/>
        <end position="207"/>
    </location>
</feature>
<organism evidence="8 9">
    <name type="scientific">Cladophialophora carrionii CBS 160.54</name>
    <dbReference type="NCBI Taxonomy" id="1279043"/>
    <lineage>
        <taxon>Eukaryota</taxon>
        <taxon>Fungi</taxon>
        <taxon>Dikarya</taxon>
        <taxon>Ascomycota</taxon>
        <taxon>Pezizomycotina</taxon>
        <taxon>Eurotiomycetes</taxon>
        <taxon>Chaetothyriomycetidae</taxon>
        <taxon>Chaetothyriales</taxon>
        <taxon>Herpotrichiellaceae</taxon>
        <taxon>Cladophialophora</taxon>
    </lineage>
</organism>
<evidence type="ECO:0000256" key="6">
    <source>
        <dbReference type="SAM" id="Phobius"/>
    </source>
</evidence>
<evidence type="ECO:0000313" key="9">
    <source>
        <dbReference type="Proteomes" id="UP000030678"/>
    </source>
</evidence>
<gene>
    <name evidence="8" type="ORF">G647_03519</name>
</gene>
<accession>V9DBD1</accession>
<dbReference type="HOGENOM" id="CLU_001265_11_0_1"/>